<gene>
    <name evidence="3" type="ORF">BHK69_16210</name>
</gene>
<dbReference type="InterPro" id="IPR036928">
    <property type="entry name" value="AS_sf"/>
</dbReference>
<reference evidence="3 4" key="1">
    <citation type="journal article" date="2015" name="Antonie Van Leeuwenhoek">
        <title>Bosea vaviloviae sp. nov., a new species of slow-growing rhizobia isolated from nodules of the relict species Vavilovia formosa (Stev.) Fed.</title>
        <authorList>
            <person name="Safronova V.I."/>
            <person name="Kuznetsova I.G."/>
            <person name="Sazanova A.L."/>
            <person name="Kimeklis A.K."/>
            <person name="Belimov A.A."/>
            <person name="Andronov E.E."/>
            <person name="Pinaev A.G."/>
            <person name="Chizhevskaya E.P."/>
            <person name="Pukhaev A.R."/>
            <person name="Popov K.P."/>
            <person name="Willems A."/>
            <person name="Tikhonovich I.A."/>
        </authorList>
    </citation>
    <scope>NUCLEOTIDE SEQUENCE [LARGE SCALE GENOMIC DNA]</scope>
    <source>
        <strain evidence="3 4">Vaf18</strain>
    </source>
</reference>
<accession>A0A1D7U331</accession>
<dbReference type="AlphaFoldDB" id="A0A1D7U331"/>
<evidence type="ECO:0000259" key="2">
    <source>
        <dbReference type="Pfam" id="PF01425"/>
    </source>
</evidence>
<evidence type="ECO:0000313" key="4">
    <source>
        <dbReference type="Proteomes" id="UP000094969"/>
    </source>
</evidence>
<dbReference type="OrthoDB" id="9814821at2"/>
<dbReference type="KEGG" id="bvv:BHK69_16210"/>
<dbReference type="PANTHER" id="PTHR11895">
    <property type="entry name" value="TRANSAMIDASE"/>
    <property type="match status" value="1"/>
</dbReference>
<dbReference type="RefSeq" id="WP_069690997.1">
    <property type="nucleotide sequence ID" value="NZ_CP017147.1"/>
</dbReference>
<feature type="domain" description="Amidase" evidence="2">
    <location>
        <begin position="28"/>
        <end position="438"/>
    </location>
</feature>
<evidence type="ECO:0000313" key="3">
    <source>
        <dbReference type="EMBL" id="AOO81787.1"/>
    </source>
</evidence>
<dbReference type="STRING" id="1526658.BHK69_16210"/>
<dbReference type="InterPro" id="IPR023631">
    <property type="entry name" value="Amidase_dom"/>
</dbReference>
<dbReference type="InterPro" id="IPR000120">
    <property type="entry name" value="Amidase"/>
</dbReference>
<keyword evidence="4" id="KW-1185">Reference proteome</keyword>
<evidence type="ECO:0000256" key="1">
    <source>
        <dbReference type="ARBA" id="ARBA00009199"/>
    </source>
</evidence>
<dbReference type="Proteomes" id="UP000094969">
    <property type="component" value="Chromosome"/>
</dbReference>
<protein>
    <recommendedName>
        <fullName evidence="2">Amidase domain-containing protein</fullName>
    </recommendedName>
</protein>
<dbReference type="GO" id="GO:0003824">
    <property type="term" value="F:catalytic activity"/>
    <property type="evidence" value="ECO:0007669"/>
    <property type="project" value="InterPro"/>
</dbReference>
<dbReference type="SUPFAM" id="SSF75304">
    <property type="entry name" value="Amidase signature (AS) enzymes"/>
    <property type="match status" value="1"/>
</dbReference>
<dbReference type="Gene3D" id="3.90.1300.10">
    <property type="entry name" value="Amidase signature (AS) domain"/>
    <property type="match status" value="1"/>
</dbReference>
<dbReference type="Pfam" id="PF01425">
    <property type="entry name" value="Amidase"/>
    <property type="match status" value="1"/>
</dbReference>
<sequence length="461" mass="47339">MNDQPLWALTAGQLAQAFAAGSATPVQALEAVLARHDAVNPRLNAVVTLDRAGAQVAAQASAGRWARGEALGLLDGVPLTIKDNILTAGLRSTWGSACYADFVPELDETPVARLRAAGAVILGKTNVPEFTVQGVTDNALFGPTRNPWNPGLTPGGSSGGAVAAVASGIGPLALCTDGGGSIRRPAAHAGLVGLKPSRGLVPRRHGFPAILDNFEVVGPIGRCVGDVRAMLRIIAGAEAAAAPPTAKRIAFIPRFGEAPVDPAIAASVAEAAERFAGLGHAVERLDDYTLVEPVNAIWSIVSETGVAWLLDAHLGLGRDAPVQPGIAAMAERGRGHSASDYLGMLRTLEAAGEAFDALFSRFDLLLMPATAAQPWPVGQTHPDVIDGQLVGPRGHAVFTAFANALGLPGLTLPGKPDRDGMPIGFQLIGPQGSDDRLLALGAAYEQAFGGFPMPVLSGDEG</sequence>
<proteinExistence type="inferred from homology"/>
<dbReference type="EMBL" id="CP017147">
    <property type="protein sequence ID" value="AOO81787.1"/>
    <property type="molecule type" value="Genomic_DNA"/>
</dbReference>
<comment type="similarity">
    <text evidence="1">Belongs to the amidase family.</text>
</comment>
<organism evidence="3 4">
    <name type="scientific">Bosea vaviloviae</name>
    <dbReference type="NCBI Taxonomy" id="1526658"/>
    <lineage>
        <taxon>Bacteria</taxon>
        <taxon>Pseudomonadati</taxon>
        <taxon>Pseudomonadota</taxon>
        <taxon>Alphaproteobacteria</taxon>
        <taxon>Hyphomicrobiales</taxon>
        <taxon>Boseaceae</taxon>
        <taxon>Bosea</taxon>
    </lineage>
</organism>
<dbReference type="PANTHER" id="PTHR11895:SF7">
    <property type="entry name" value="GLUTAMYL-TRNA(GLN) AMIDOTRANSFERASE SUBUNIT A, MITOCHONDRIAL"/>
    <property type="match status" value="1"/>
</dbReference>
<name>A0A1D7U331_9HYPH</name>